<feature type="transmembrane region" description="Helical" evidence="1">
    <location>
        <begin position="275"/>
        <end position="298"/>
    </location>
</feature>
<organism evidence="3 4">
    <name type="scientific">Hyalangium minutum</name>
    <dbReference type="NCBI Taxonomy" id="394096"/>
    <lineage>
        <taxon>Bacteria</taxon>
        <taxon>Pseudomonadati</taxon>
        <taxon>Myxococcota</taxon>
        <taxon>Myxococcia</taxon>
        <taxon>Myxococcales</taxon>
        <taxon>Cystobacterineae</taxon>
        <taxon>Archangiaceae</taxon>
        <taxon>Hyalangium</taxon>
    </lineage>
</organism>
<feature type="transmembrane region" description="Helical" evidence="1">
    <location>
        <begin position="124"/>
        <end position="147"/>
    </location>
</feature>
<feature type="transmembrane region" description="Helical" evidence="1">
    <location>
        <begin position="313"/>
        <end position="331"/>
    </location>
</feature>
<feature type="transmembrane region" description="Helical" evidence="1">
    <location>
        <begin position="247"/>
        <end position="268"/>
    </location>
</feature>
<proteinExistence type="predicted"/>
<keyword evidence="4" id="KW-1185">Reference proteome</keyword>
<dbReference type="AlphaFoldDB" id="A0A085W8P4"/>
<feature type="transmembrane region" description="Helical" evidence="1">
    <location>
        <begin position="154"/>
        <end position="175"/>
    </location>
</feature>
<keyword evidence="3" id="KW-0808">Transferase</keyword>
<evidence type="ECO:0000256" key="1">
    <source>
        <dbReference type="SAM" id="Phobius"/>
    </source>
</evidence>
<evidence type="ECO:0000313" key="3">
    <source>
        <dbReference type="EMBL" id="KFE64057.1"/>
    </source>
</evidence>
<gene>
    <name evidence="3" type="ORF">DB31_2470</name>
</gene>
<protein>
    <submittedName>
        <fullName evidence="3">Acyltransferase family protein</fullName>
    </submittedName>
</protein>
<feature type="transmembrane region" description="Helical" evidence="1">
    <location>
        <begin position="51"/>
        <end position="73"/>
    </location>
</feature>
<keyword evidence="1" id="KW-0812">Transmembrane</keyword>
<keyword evidence="1" id="KW-0472">Membrane</keyword>
<feature type="transmembrane region" description="Helical" evidence="1">
    <location>
        <begin position="20"/>
        <end position="39"/>
    </location>
</feature>
<keyword evidence="3" id="KW-0012">Acyltransferase</keyword>
<evidence type="ECO:0000259" key="2">
    <source>
        <dbReference type="Pfam" id="PF01757"/>
    </source>
</evidence>
<feature type="domain" description="Acyltransferase 3" evidence="2">
    <location>
        <begin position="17"/>
        <end position="329"/>
    </location>
</feature>
<evidence type="ECO:0000313" key="4">
    <source>
        <dbReference type="Proteomes" id="UP000028725"/>
    </source>
</evidence>
<dbReference type="GO" id="GO:0016747">
    <property type="term" value="F:acyltransferase activity, transferring groups other than amino-acyl groups"/>
    <property type="evidence" value="ECO:0007669"/>
    <property type="project" value="InterPro"/>
</dbReference>
<keyword evidence="1" id="KW-1133">Transmembrane helix</keyword>
<feature type="transmembrane region" description="Helical" evidence="1">
    <location>
        <begin position="222"/>
        <end position="241"/>
    </location>
</feature>
<dbReference type="Proteomes" id="UP000028725">
    <property type="component" value="Unassembled WGS sequence"/>
</dbReference>
<reference evidence="3 4" key="1">
    <citation type="submission" date="2014-04" db="EMBL/GenBank/DDBJ databases">
        <title>Genome assembly of Hyalangium minutum DSM 14724.</title>
        <authorList>
            <person name="Sharma G."/>
            <person name="Subramanian S."/>
        </authorList>
    </citation>
    <scope>NUCLEOTIDE SEQUENCE [LARGE SCALE GENOMIC DNA]</scope>
    <source>
        <strain evidence="3 4">DSM 14724</strain>
    </source>
</reference>
<dbReference type="PATRIC" id="fig|394096.3.peg.6803"/>
<comment type="caution">
    <text evidence="3">The sequence shown here is derived from an EMBL/GenBank/DDBJ whole genome shotgun (WGS) entry which is preliminary data.</text>
</comment>
<name>A0A085W8P4_9BACT</name>
<dbReference type="EMBL" id="JMCB01000015">
    <property type="protein sequence ID" value="KFE64057.1"/>
    <property type="molecule type" value="Genomic_DNA"/>
</dbReference>
<dbReference type="RefSeq" id="WP_044195325.1">
    <property type="nucleotide sequence ID" value="NZ_JMCB01000015.1"/>
</dbReference>
<sequence>MPLSGSFSLRPPPRHPALDAARGFAVLAMVIGHTLHALLSPSARENEWVQHYWSLRGLTAPLFLLVSGWAVVAAMDRRTEGSRGIYGRLVRRALLLIFLGYLLRWPGWEAVQALGWSEALMAQLFAFDALQCIGASLLVGATVLSLARGSRIRTLVLGVLAVGIVLASPAVWQFGPNLPIALRQATGMDGSQFTLFPWASYFFVGSLLAWLLRMLRPGWPQGVVLAALGAGMLGATLKLPADWAPTSAWLVAFRVGQGLIVLAVANFAPVRLTRLLAPLGLLSLWVYLLHLPVVYGWAGTPGLSDRVGPTLELVPALLAGLGLLAACYAVARLLRRLRRLTFPWRPAATTVGTSFGRSQRV</sequence>
<dbReference type="STRING" id="394096.DB31_2470"/>
<dbReference type="Pfam" id="PF01757">
    <property type="entry name" value="Acyl_transf_3"/>
    <property type="match status" value="1"/>
</dbReference>
<feature type="transmembrane region" description="Helical" evidence="1">
    <location>
        <begin position="195"/>
        <end position="215"/>
    </location>
</feature>
<dbReference type="InterPro" id="IPR002656">
    <property type="entry name" value="Acyl_transf_3_dom"/>
</dbReference>
<accession>A0A085W8P4</accession>